<comment type="similarity">
    <text evidence="1">Belongs to the LysR transcriptional regulatory family.</text>
</comment>
<gene>
    <name evidence="6" type="ORF">GCM10023165_22210</name>
</gene>
<dbReference type="InterPro" id="IPR036390">
    <property type="entry name" value="WH_DNA-bd_sf"/>
</dbReference>
<name>A0ABP8HMS1_9BURK</name>
<keyword evidence="7" id="KW-1185">Reference proteome</keyword>
<feature type="domain" description="HTH lysR-type" evidence="5">
    <location>
        <begin position="5"/>
        <end position="62"/>
    </location>
</feature>
<proteinExistence type="inferred from homology"/>
<dbReference type="PROSITE" id="PS50931">
    <property type="entry name" value="HTH_LYSR"/>
    <property type="match status" value="1"/>
</dbReference>
<dbReference type="Pfam" id="PF03466">
    <property type="entry name" value="LysR_substrate"/>
    <property type="match status" value="1"/>
</dbReference>
<organism evidence="6 7">
    <name type="scientific">Variovorax defluvii</name>
    <dbReference type="NCBI Taxonomy" id="913761"/>
    <lineage>
        <taxon>Bacteria</taxon>
        <taxon>Pseudomonadati</taxon>
        <taxon>Pseudomonadota</taxon>
        <taxon>Betaproteobacteria</taxon>
        <taxon>Burkholderiales</taxon>
        <taxon>Comamonadaceae</taxon>
        <taxon>Variovorax</taxon>
    </lineage>
</organism>
<evidence type="ECO:0000313" key="6">
    <source>
        <dbReference type="EMBL" id="GAA4341493.1"/>
    </source>
</evidence>
<dbReference type="Gene3D" id="3.40.190.10">
    <property type="entry name" value="Periplasmic binding protein-like II"/>
    <property type="match status" value="2"/>
</dbReference>
<keyword evidence="2" id="KW-0805">Transcription regulation</keyword>
<dbReference type="PANTHER" id="PTHR30419:SF2">
    <property type="entry name" value="LYSR FAMILY TRANSCRIPTIONAL REGULATOR"/>
    <property type="match status" value="1"/>
</dbReference>
<dbReference type="InterPro" id="IPR050950">
    <property type="entry name" value="HTH-type_LysR_regulators"/>
</dbReference>
<keyword evidence="4" id="KW-0804">Transcription</keyword>
<evidence type="ECO:0000256" key="4">
    <source>
        <dbReference type="ARBA" id="ARBA00023163"/>
    </source>
</evidence>
<comment type="caution">
    <text evidence="6">The sequence shown here is derived from an EMBL/GenBank/DDBJ whole genome shotgun (WGS) entry which is preliminary data.</text>
</comment>
<dbReference type="Pfam" id="PF00126">
    <property type="entry name" value="HTH_1"/>
    <property type="match status" value="1"/>
</dbReference>
<protein>
    <submittedName>
        <fullName evidence="6">LysR substrate-binding domain-containing protein</fullName>
    </submittedName>
</protein>
<reference evidence="7" key="1">
    <citation type="journal article" date="2019" name="Int. J. Syst. Evol. Microbiol.">
        <title>The Global Catalogue of Microorganisms (GCM) 10K type strain sequencing project: providing services to taxonomists for standard genome sequencing and annotation.</title>
        <authorList>
            <consortium name="The Broad Institute Genomics Platform"/>
            <consortium name="The Broad Institute Genome Sequencing Center for Infectious Disease"/>
            <person name="Wu L."/>
            <person name="Ma J."/>
        </authorList>
    </citation>
    <scope>NUCLEOTIDE SEQUENCE [LARGE SCALE GENOMIC DNA]</scope>
    <source>
        <strain evidence="7">JCM 17804</strain>
    </source>
</reference>
<evidence type="ECO:0000259" key="5">
    <source>
        <dbReference type="PROSITE" id="PS50931"/>
    </source>
</evidence>
<dbReference type="InterPro" id="IPR000847">
    <property type="entry name" value="LysR_HTH_N"/>
</dbReference>
<evidence type="ECO:0000313" key="7">
    <source>
        <dbReference type="Proteomes" id="UP001500975"/>
    </source>
</evidence>
<dbReference type="SUPFAM" id="SSF53850">
    <property type="entry name" value="Periplasmic binding protein-like II"/>
    <property type="match status" value="1"/>
</dbReference>
<dbReference type="InterPro" id="IPR005119">
    <property type="entry name" value="LysR_subst-bd"/>
</dbReference>
<sequence length="296" mass="31359">MNEPLDLATLRVIVAAAELGSISAAGDRLQLAVAAASTRITALEEALGLRVFERSTRGVRLTPAGQMLVRRGREILADADRLSVDLHDYAKGLQGHVRLVANTSAMLEVLPAKLDGMAREHPLIRVDVAEYGSHDIPLLLLEGRADLGIVDMAHAPHGITLTECFSDTLVLVVPAGHALAGAQPLSLTEALEEDFIALHDGTALSSRLMRSASQAGKALKVRMQMRSFDAVCRMVAGGLGVAVLPLQAIGPQLASLPLAVVGLDDPWAARTHRIALRSGVEPAPATLTLIDFLLRT</sequence>
<dbReference type="InterPro" id="IPR036388">
    <property type="entry name" value="WH-like_DNA-bd_sf"/>
</dbReference>
<evidence type="ECO:0000256" key="2">
    <source>
        <dbReference type="ARBA" id="ARBA00023015"/>
    </source>
</evidence>
<dbReference type="SUPFAM" id="SSF46785">
    <property type="entry name" value="Winged helix' DNA-binding domain"/>
    <property type="match status" value="1"/>
</dbReference>
<dbReference type="Proteomes" id="UP001500975">
    <property type="component" value="Unassembled WGS sequence"/>
</dbReference>
<keyword evidence="3" id="KW-0238">DNA-binding</keyword>
<evidence type="ECO:0000256" key="1">
    <source>
        <dbReference type="ARBA" id="ARBA00009437"/>
    </source>
</evidence>
<dbReference type="PANTHER" id="PTHR30419">
    <property type="entry name" value="HTH-TYPE TRANSCRIPTIONAL REGULATOR YBHD"/>
    <property type="match status" value="1"/>
</dbReference>
<accession>A0ABP8HMS1</accession>
<dbReference type="RefSeq" id="WP_345537865.1">
    <property type="nucleotide sequence ID" value="NZ_BAABGJ010000020.1"/>
</dbReference>
<evidence type="ECO:0000256" key="3">
    <source>
        <dbReference type="ARBA" id="ARBA00023125"/>
    </source>
</evidence>
<dbReference type="EMBL" id="BAABGJ010000020">
    <property type="protein sequence ID" value="GAA4341493.1"/>
    <property type="molecule type" value="Genomic_DNA"/>
</dbReference>
<dbReference type="Gene3D" id="1.10.10.10">
    <property type="entry name" value="Winged helix-like DNA-binding domain superfamily/Winged helix DNA-binding domain"/>
    <property type="match status" value="1"/>
</dbReference>